<evidence type="ECO:0000313" key="2">
    <source>
        <dbReference type="Proteomes" id="UP001162501"/>
    </source>
</evidence>
<organism evidence="1 2">
    <name type="scientific">Rangifer tarandus platyrhynchus</name>
    <name type="common">Svalbard reindeer</name>
    <dbReference type="NCBI Taxonomy" id="3082113"/>
    <lineage>
        <taxon>Eukaryota</taxon>
        <taxon>Metazoa</taxon>
        <taxon>Chordata</taxon>
        <taxon>Craniata</taxon>
        <taxon>Vertebrata</taxon>
        <taxon>Euteleostomi</taxon>
        <taxon>Mammalia</taxon>
        <taxon>Eutheria</taxon>
        <taxon>Laurasiatheria</taxon>
        <taxon>Artiodactyla</taxon>
        <taxon>Ruminantia</taxon>
        <taxon>Pecora</taxon>
        <taxon>Cervidae</taxon>
        <taxon>Odocoileinae</taxon>
        <taxon>Rangifer</taxon>
    </lineage>
</organism>
<dbReference type="Proteomes" id="UP001162501">
    <property type="component" value="Chromosome 33"/>
</dbReference>
<dbReference type="EMBL" id="OX596117">
    <property type="protein sequence ID" value="CAI9708446.1"/>
    <property type="molecule type" value="Genomic_DNA"/>
</dbReference>
<name>A0ACB0F694_RANTA</name>
<reference evidence="1" key="1">
    <citation type="submission" date="2023-05" db="EMBL/GenBank/DDBJ databases">
        <authorList>
            <consortium name="ELIXIR-Norway"/>
        </authorList>
    </citation>
    <scope>NUCLEOTIDE SEQUENCE</scope>
</reference>
<evidence type="ECO:0000313" key="1">
    <source>
        <dbReference type="EMBL" id="CAI9708446.1"/>
    </source>
</evidence>
<gene>
    <name evidence="1" type="ORF">MRATA1EN3_LOCUS19659</name>
</gene>
<proteinExistence type="predicted"/>
<protein>
    <submittedName>
        <fullName evidence="1">Uncharacterized protein</fullName>
    </submittedName>
</protein>
<sequence length="138" mass="14700">MPSTALAAPRQVVSEYPASAAGRPGDLALNSEEPLGAWGQNSTCSLLGKRTGQPVSTFLDEGKEGSAHGFTSSAVGPSLEQRQRLLPAPPWLPCQGTPPPNPPPLRRRLQRCSPRSVCLPGLSRRLQYLYVSEATLSP</sequence>
<accession>A0ACB0F694</accession>